<feature type="compositionally biased region" description="Basic residues" evidence="1">
    <location>
        <begin position="168"/>
        <end position="177"/>
    </location>
</feature>
<organism evidence="2 3">
    <name type="scientific">Crucibulum laeve</name>
    <dbReference type="NCBI Taxonomy" id="68775"/>
    <lineage>
        <taxon>Eukaryota</taxon>
        <taxon>Fungi</taxon>
        <taxon>Dikarya</taxon>
        <taxon>Basidiomycota</taxon>
        <taxon>Agaricomycotina</taxon>
        <taxon>Agaricomycetes</taxon>
        <taxon>Agaricomycetidae</taxon>
        <taxon>Agaricales</taxon>
        <taxon>Agaricineae</taxon>
        <taxon>Nidulariaceae</taxon>
        <taxon>Crucibulum</taxon>
    </lineage>
</organism>
<dbReference type="AlphaFoldDB" id="A0A5C3LV42"/>
<dbReference type="STRING" id="68775.A0A5C3LV42"/>
<protein>
    <submittedName>
        <fullName evidence="2">Uncharacterized protein</fullName>
    </submittedName>
</protein>
<keyword evidence="3" id="KW-1185">Reference proteome</keyword>
<dbReference type="OrthoDB" id="10251155at2759"/>
<accession>A0A5C3LV42</accession>
<feature type="region of interest" description="Disordered" evidence="1">
    <location>
        <begin position="1"/>
        <end position="29"/>
    </location>
</feature>
<feature type="compositionally biased region" description="Polar residues" evidence="1">
    <location>
        <begin position="154"/>
        <end position="167"/>
    </location>
</feature>
<proteinExistence type="predicted"/>
<gene>
    <name evidence="2" type="ORF">BDQ12DRAFT_724678</name>
</gene>
<evidence type="ECO:0000313" key="2">
    <source>
        <dbReference type="EMBL" id="TFK36850.1"/>
    </source>
</evidence>
<sequence length="224" mass="25743">MQAATSSWTTLHIPKAGQESAPDTWWNSSSPDAAAWDVPIVEEPPLTVDKMKMREHRFHVDQVYDMVPFWIRGVEAAQKGEVLRLESFLDTLEEDPWARFAGVSVVRDNSSDGWNNNDWDPAAGDIPNVATDANAGCKGEWNRIDRNWKHKASRQSLHPQTSSTTISHNHRSHTRQHNRAFLERVAKHHPMDDARKQKMESFYDMSTDEKVKKIDEVIRSLRFV</sequence>
<dbReference type="Proteomes" id="UP000308652">
    <property type="component" value="Unassembled WGS sequence"/>
</dbReference>
<reference evidence="2 3" key="1">
    <citation type="journal article" date="2019" name="Nat. Ecol. Evol.">
        <title>Megaphylogeny resolves global patterns of mushroom evolution.</title>
        <authorList>
            <person name="Varga T."/>
            <person name="Krizsan K."/>
            <person name="Foldi C."/>
            <person name="Dima B."/>
            <person name="Sanchez-Garcia M."/>
            <person name="Sanchez-Ramirez S."/>
            <person name="Szollosi G.J."/>
            <person name="Szarkandi J.G."/>
            <person name="Papp V."/>
            <person name="Albert L."/>
            <person name="Andreopoulos W."/>
            <person name="Angelini C."/>
            <person name="Antonin V."/>
            <person name="Barry K.W."/>
            <person name="Bougher N.L."/>
            <person name="Buchanan P."/>
            <person name="Buyck B."/>
            <person name="Bense V."/>
            <person name="Catcheside P."/>
            <person name="Chovatia M."/>
            <person name="Cooper J."/>
            <person name="Damon W."/>
            <person name="Desjardin D."/>
            <person name="Finy P."/>
            <person name="Geml J."/>
            <person name="Haridas S."/>
            <person name="Hughes K."/>
            <person name="Justo A."/>
            <person name="Karasinski D."/>
            <person name="Kautmanova I."/>
            <person name="Kiss B."/>
            <person name="Kocsube S."/>
            <person name="Kotiranta H."/>
            <person name="LaButti K.M."/>
            <person name="Lechner B.E."/>
            <person name="Liimatainen K."/>
            <person name="Lipzen A."/>
            <person name="Lukacs Z."/>
            <person name="Mihaltcheva S."/>
            <person name="Morgado L.N."/>
            <person name="Niskanen T."/>
            <person name="Noordeloos M.E."/>
            <person name="Ohm R.A."/>
            <person name="Ortiz-Santana B."/>
            <person name="Ovrebo C."/>
            <person name="Racz N."/>
            <person name="Riley R."/>
            <person name="Savchenko A."/>
            <person name="Shiryaev A."/>
            <person name="Soop K."/>
            <person name="Spirin V."/>
            <person name="Szebenyi C."/>
            <person name="Tomsovsky M."/>
            <person name="Tulloss R.E."/>
            <person name="Uehling J."/>
            <person name="Grigoriev I.V."/>
            <person name="Vagvolgyi C."/>
            <person name="Papp T."/>
            <person name="Martin F.M."/>
            <person name="Miettinen O."/>
            <person name="Hibbett D.S."/>
            <person name="Nagy L.G."/>
        </authorList>
    </citation>
    <scope>NUCLEOTIDE SEQUENCE [LARGE SCALE GENOMIC DNA]</scope>
    <source>
        <strain evidence="2 3">CBS 166.37</strain>
    </source>
</reference>
<feature type="region of interest" description="Disordered" evidence="1">
    <location>
        <begin position="151"/>
        <end position="177"/>
    </location>
</feature>
<name>A0A5C3LV42_9AGAR</name>
<evidence type="ECO:0000256" key="1">
    <source>
        <dbReference type="SAM" id="MobiDB-lite"/>
    </source>
</evidence>
<dbReference type="EMBL" id="ML213611">
    <property type="protein sequence ID" value="TFK36850.1"/>
    <property type="molecule type" value="Genomic_DNA"/>
</dbReference>
<feature type="compositionally biased region" description="Polar residues" evidence="1">
    <location>
        <begin position="1"/>
        <end position="10"/>
    </location>
</feature>
<evidence type="ECO:0000313" key="3">
    <source>
        <dbReference type="Proteomes" id="UP000308652"/>
    </source>
</evidence>